<dbReference type="KEGG" id="tcc:18596744"/>
<dbReference type="Proteomes" id="UP000694886">
    <property type="component" value="Chromosome 6"/>
</dbReference>
<evidence type="ECO:0000256" key="2">
    <source>
        <dbReference type="ARBA" id="ARBA00023015"/>
    </source>
</evidence>
<reference evidence="5" key="1">
    <citation type="journal article" date="1997" name="Nucleic Acids Res.">
        <title>tRNAscan-SE: a program for improved detection of transfer RNA genes in genomic sequence.</title>
        <authorList>
            <person name="Lowe T.M."/>
            <person name="Eddy S.R."/>
        </authorList>
    </citation>
    <scope>NUCLEOTIDE SEQUENCE [LARGE SCALE GENOMIC DNA]</scope>
    <source>
        <strain evidence="5">r\B97-61/B2</strain>
    </source>
</reference>
<feature type="compositionally biased region" description="Polar residues" evidence="4">
    <location>
        <begin position="342"/>
        <end position="352"/>
    </location>
</feature>
<gene>
    <name evidence="6 7" type="primary">LOC18596744</name>
</gene>
<protein>
    <submittedName>
        <fullName evidence="6 7">Uncharacterized protein LOC18596744</fullName>
    </submittedName>
</protein>
<sequence>MCSNSVGGRAVASASGVGDRHDFASSSIRKAKKQRIPKRGPGVAELEKILREQEQKDGAGQIIGGISSSLLPSLPNTYPPPHSSFVSSSNPLPRNVTFLPDHNHLGNAPGTPSLPPVAALSGNINGNGYDNLEGSLQIGGGSVGGNGRSKGVYIGGSGVYLPEQTLLPITWGSTETRKGEEAPKMDADFSFPILVSKGSDRHNPPRMLQKTHSPCHPSMVNFFPRSAESSPSTPPSSSAGVYHHVEPPSNQKSCLNYTCILPEEDKVIGVKRPRPNFPVDKWLPAPPSLPYQLPHSHPHIPRLGPSMSSSNNHGVFNLETASRDPMPTSPLELKKVKSCVNDQGNPSGNGSAPITLGSPTTPLPSTQKCCEPDFSKFKQYPFQERKESSDVLFQRSSGSEGSVHKRSFFTFLLQPEEQRDAAEATPSFKNEKCEKTGDFIDLTLKL</sequence>
<feature type="compositionally biased region" description="Low complexity" evidence="4">
    <location>
        <begin position="224"/>
        <end position="238"/>
    </location>
</feature>
<dbReference type="PANTHER" id="PTHR33388:SF19">
    <property type="entry name" value="SPOROCYTELESS-LIKE EAR-CONTAINING PROTEIN"/>
    <property type="match status" value="1"/>
</dbReference>
<evidence type="ECO:0000256" key="1">
    <source>
        <dbReference type="ARBA" id="ARBA00022491"/>
    </source>
</evidence>
<dbReference type="GO" id="GO:0003700">
    <property type="term" value="F:DNA-binding transcription factor activity"/>
    <property type="evidence" value="ECO:0007669"/>
    <property type="project" value="InterPro"/>
</dbReference>
<dbReference type="InterPro" id="IPR040356">
    <property type="entry name" value="SPEAR"/>
</dbReference>
<dbReference type="Gramene" id="Tc06v2_t014510.1">
    <property type="protein sequence ID" value="Tc06v2_p014510.1"/>
    <property type="gene ID" value="Tc06v2_g014510"/>
</dbReference>
<accession>A0AB32WKY4</accession>
<feature type="compositionally biased region" description="Basic residues" evidence="4">
    <location>
        <begin position="29"/>
        <end position="38"/>
    </location>
</feature>
<feature type="compositionally biased region" description="Low complexity" evidence="4">
    <location>
        <begin position="1"/>
        <end position="17"/>
    </location>
</feature>
<keyword evidence="2" id="KW-0805">Transcription regulation</keyword>
<organism evidence="5 7">
    <name type="scientific">Theobroma cacao</name>
    <name type="common">Cacao</name>
    <name type="synonym">Cocoa</name>
    <dbReference type="NCBI Taxonomy" id="3641"/>
    <lineage>
        <taxon>Eukaryota</taxon>
        <taxon>Viridiplantae</taxon>
        <taxon>Streptophyta</taxon>
        <taxon>Embryophyta</taxon>
        <taxon>Tracheophyta</taxon>
        <taxon>Spermatophyta</taxon>
        <taxon>Magnoliopsida</taxon>
        <taxon>eudicotyledons</taxon>
        <taxon>Gunneridae</taxon>
        <taxon>Pentapetalae</taxon>
        <taxon>rosids</taxon>
        <taxon>malvids</taxon>
        <taxon>Malvales</taxon>
        <taxon>Malvaceae</taxon>
        <taxon>Byttnerioideae</taxon>
        <taxon>Theobroma</taxon>
    </lineage>
</organism>
<keyword evidence="1" id="KW-0678">Repressor</keyword>
<feature type="region of interest" description="Disordered" evidence="4">
    <location>
        <begin position="223"/>
        <end position="245"/>
    </location>
</feature>
<dbReference type="RefSeq" id="XP_017978209.1">
    <property type="nucleotide sequence ID" value="XM_018122720.1"/>
</dbReference>
<reference evidence="6 7" key="2">
    <citation type="submission" date="2025-04" db="UniProtKB">
        <authorList>
            <consortium name="RefSeq"/>
        </authorList>
    </citation>
    <scope>IDENTIFICATION</scope>
</reference>
<evidence type="ECO:0000256" key="3">
    <source>
        <dbReference type="ARBA" id="ARBA00023163"/>
    </source>
</evidence>
<dbReference type="RefSeq" id="XP_007025464.2">
    <property type="nucleotide sequence ID" value="XM_007025402.2"/>
</dbReference>
<evidence type="ECO:0000256" key="4">
    <source>
        <dbReference type="SAM" id="MobiDB-lite"/>
    </source>
</evidence>
<feature type="compositionally biased region" description="Low complexity" evidence="4">
    <location>
        <begin position="353"/>
        <end position="365"/>
    </location>
</feature>
<feature type="region of interest" description="Disordered" evidence="4">
    <location>
        <begin position="342"/>
        <end position="365"/>
    </location>
</feature>
<proteinExistence type="predicted"/>
<evidence type="ECO:0000313" key="7">
    <source>
        <dbReference type="RefSeq" id="XP_017978209.1"/>
    </source>
</evidence>
<dbReference type="Gramene" id="Tc06v2_t014510.2">
    <property type="protein sequence ID" value="Tc06v2_p014510.2"/>
    <property type="gene ID" value="Tc06v2_g014510"/>
</dbReference>
<dbReference type="PANTHER" id="PTHR33388">
    <property type="entry name" value="OS01G0212500 PROTEIN"/>
    <property type="match status" value="1"/>
</dbReference>
<name>A0AB32WKY4_THECC</name>
<dbReference type="AlphaFoldDB" id="A0AB32WKY4"/>
<feature type="region of interest" description="Disordered" evidence="4">
    <location>
        <begin position="1"/>
        <end position="42"/>
    </location>
</feature>
<dbReference type="GeneID" id="18596744"/>
<evidence type="ECO:0000313" key="6">
    <source>
        <dbReference type="RefSeq" id="XP_007025464.2"/>
    </source>
</evidence>
<keyword evidence="3" id="KW-0804">Transcription</keyword>
<evidence type="ECO:0000313" key="5">
    <source>
        <dbReference type="Proteomes" id="UP000694886"/>
    </source>
</evidence>